<organism evidence="4 5">
    <name type="scientific">Macleaya cordata</name>
    <name type="common">Five-seeded plume-poppy</name>
    <name type="synonym">Bocconia cordata</name>
    <dbReference type="NCBI Taxonomy" id="56857"/>
    <lineage>
        <taxon>Eukaryota</taxon>
        <taxon>Viridiplantae</taxon>
        <taxon>Streptophyta</taxon>
        <taxon>Embryophyta</taxon>
        <taxon>Tracheophyta</taxon>
        <taxon>Spermatophyta</taxon>
        <taxon>Magnoliopsida</taxon>
        <taxon>Ranunculales</taxon>
        <taxon>Papaveraceae</taxon>
        <taxon>Papaveroideae</taxon>
        <taxon>Macleaya</taxon>
    </lineage>
</organism>
<feature type="domain" description="Ribosome maturation factor RimM PRC barrel" evidence="3">
    <location>
        <begin position="185"/>
        <end position="270"/>
    </location>
</feature>
<evidence type="ECO:0000259" key="3">
    <source>
        <dbReference type="Pfam" id="PF24986"/>
    </source>
</evidence>
<evidence type="ECO:0000313" key="5">
    <source>
        <dbReference type="Proteomes" id="UP000195402"/>
    </source>
</evidence>
<dbReference type="GO" id="GO:0006364">
    <property type="term" value="P:rRNA processing"/>
    <property type="evidence" value="ECO:0007669"/>
    <property type="project" value="InterPro"/>
</dbReference>
<dbReference type="SUPFAM" id="SSF50447">
    <property type="entry name" value="Translation proteins"/>
    <property type="match status" value="1"/>
</dbReference>
<dbReference type="GO" id="GO:0006048">
    <property type="term" value="P:UDP-N-acetylglucosamine biosynthetic process"/>
    <property type="evidence" value="ECO:0007669"/>
    <property type="project" value="TreeGrafter"/>
</dbReference>
<dbReference type="InterPro" id="IPR039741">
    <property type="entry name" value="UDP-sugar_pyrophosphorylase"/>
</dbReference>
<dbReference type="Gene3D" id="3.90.550.10">
    <property type="entry name" value="Spore Coat Polysaccharide Biosynthesis Protein SpsA, Chain A"/>
    <property type="match status" value="1"/>
</dbReference>
<gene>
    <name evidence="4" type="ORF">BVC80_1275g5</name>
</gene>
<dbReference type="PANTHER" id="PTHR11952:SF10">
    <property type="entry name" value="16S RRNA PROCESSING PROTEIN RIMM FAMILY"/>
    <property type="match status" value="1"/>
</dbReference>
<comment type="caution">
    <text evidence="4">The sequence shown here is derived from an EMBL/GenBank/DDBJ whole genome shotgun (WGS) entry which is preliminary data.</text>
</comment>
<dbReference type="GO" id="GO:0003977">
    <property type="term" value="F:UDP-N-acetylglucosamine diphosphorylase activity"/>
    <property type="evidence" value="ECO:0007669"/>
    <property type="project" value="TreeGrafter"/>
</dbReference>
<feature type="region of interest" description="Disordered" evidence="1">
    <location>
        <begin position="1"/>
        <end position="20"/>
    </location>
</feature>
<proteinExistence type="inferred from homology"/>
<sequence length="660" mass="74315">MQRTTFLLSSSSSSYSSSSFPLLPITQRGEALLGNRRRHSLAFHSCTKISLDSSHFCRQTLPLRSTVIQEIVETSKDESEFIEIGYICNVHGLQGELRVKPTTDFAELRFSKPGKRWLKERVSGKETIREVEIVVGREHAGQKSWIISFRGIDTVDNAKQLVGSILLVRKGDHPVLEEGEFYTPDLVGMKVVLKDTGEPVGTVINVFDSGANDLLQVMLNSAKETHDGTGSVKQGNDDSGPLVWVPFVEAIVPVVNMNRRVMQITPPRGLLQLNLRSDVRSKKERRQLEWKQRKKATQRLITAKKKLCQMEQKHVFDGLRFGDKAQKSLLADQIVGINFKLFQQAMQNTGMPSMSRWNFLEYMNANATKLLENSLKTSAELDGPCGTKNELNPTEELQEKGLKFISEGKVAIVLVADDKINQSSAEILHLQALLSDEKRFTMEVKDEKVSLPLIVVSPADGIQSIQKLFIDHEYFGFDTEKVWFLDEEKLPVISSSPEEQNRHKILLKTPWEILQSPVGSGGVFNLLSSHNILGNLMETGVEYVQVFSLGKKSVIGDPLFFGFVSSRRADIGIKIDNNSKDFEEDYFNMIFSMRFLKKITTQINKLQFYEVEKQNSEVQLVGKEWVDVVPSSSPNSYELHCSIYSVLNACSSDKICIING</sequence>
<reference evidence="4 5" key="1">
    <citation type="journal article" date="2017" name="Mol. Plant">
        <title>The Genome of Medicinal Plant Macleaya cordata Provides New Insights into Benzylisoquinoline Alkaloids Metabolism.</title>
        <authorList>
            <person name="Liu X."/>
            <person name="Liu Y."/>
            <person name="Huang P."/>
            <person name="Ma Y."/>
            <person name="Qing Z."/>
            <person name="Tang Q."/>
            <person name="Cao H."/>
            <person name="Cheng P."/>
            <person name="Zheng Y."/>
            <person name="Yuan Z."/>
            <person name="Zhou Y."/>
            <person name="Liu J."/>
            <person name="Tang Z."/>
            <person name="Zhuo Y."/>
            <person name="Zhang Y."/>
            <person name="Yu L."/>
            <person name="Huang J."/>
            <person name="Yang P."/>
            <person name="Peng Q."/>
            <person name="Zhang J."/>
            <person name="Jiang W."/>
            <person name="Zhang Z."/>
            <person name="Lin K."/>
            <person name="Ro D.K."/>
            <person name="Chen X."/>
            <person name="Xiong X."/>
            <person name="Shang Y."/>
            <person name="Huang S."/>
            <person name="Zeng J."/>
        </authorList>
    </citation>
    <scope>NUCLEOTIDE SEQUENCE [LARGE SCALE GENOMIC DNA]</scope>
    <source>
        <strain evidence="5">cv. BLH2017</strain>
        <tissue evidence="4">Root</tissue>
    </source>
</reference>
<dbReference type="SUPFAM" id="SSF53448">
    <property type="entry name" value="Nucleotide-diphospho-sugar transferases"/>
    <property type="match status" value="1"/>
</dbReference>
<keyword evidence="4" id="KW-0548">Nucleotidyltransferase</keyword>
<dbReference type="EMBL" id="MVGT01003994">
    <property type="protein sequence ID" value="OVA02076.1"/>
    <property type="molecule type" value="Genomic_DNA"/>
</dbReference>
<dbReference type="FunCoup" id="A0A200PV53">
    <property type="interactions" value="2579"/>
</dbReference>
<dbReference type="HAMAP" id="MF_00014">
    <property type="entry name" value="Ribosome_mat_RimM"/>
    <property type="match status" value="1"/>
</dbReference>
<dbReference type="Pfam" id="PF24986">
    <property type="entry name" value="PRC_RimM"/>
    <property type="match status" value="1"/>
</dbReference>
<dbReference type="SUPFAM" id="SSF50346">
    <property type="entry name" value="PRC-barrel domain"/>
    <property type="match status" value="1"/>
</dbReference>
<dbReference type="InterPro" id="IPR011033">
    <property type="entry name" value="PRC_barrel-like_sf"/>
</dbReference>
<name>A0A200PV53_MACCD</name>
<dbReference type="InterPro" id="IPR036976">
    <property type="entry name" value="RimM_N_sf"/>
</dbReference>
<keyword evidence="5" id="KW-1185">Reference proteome</keyword>
<evidence type="ECO:0000313" key="4">
    <source>
        <dbReference type="EMBL" id="OVA02076.1"/>
    </source>
</evidence>
<dbReference type="FunFam" id="2.30.30.240:FF:000002">
    <property type="entry name" value="Ribosome maturation factor rimM"/>
    <property type="match status" value="1"/>
</dbReference>
<dbReference type="STRING" id="56857.A0A200PV53"/>
<dbReference type="PANTHER" id="PTHR11952">
    <property type="entry name" value="UDP- GLUCOSE PYROPHOSPHORYLASE"/>
    <property type="match status" value="1"/>
</dbReference>
<dbReference type="NCBIfam" id="TIGR02273">
    <property type="entry name" value="16S_RimM"/>
    <property type="match status" value="1"/>
</dbReference>
<dbReference type="Gene3D" id="2.40.30.60">
    <property type="entry name" value="RimM"/>
    <property type="match status" value="1"/>
</dbReference>
<dbReference type="InterPro" id="IPR056792">
    <property type="entry name" value="PRC_RimM"/>
</dbReference>
<keyword evidence="4" id="KW-0808">Transferase</keyword>
<protein>
    <submittedName>
        <fullName evidence="4">UTP--glucose-1-phosphate uridylyltransferase</fullName>
    </submittedName>
</protein>
<dbReference type="InParanoid" id="A0A200PV53"/>
<dbReference type="InterPro" id="IPR029044">
    <property type="entry name" value="Nucleotide-diphossugar_trans"/>
</dbReference>
<feature type="domain" description="RimM N-terminal" evidence="2">
    <location>
        <begin position="84"/>
        <end position="170"/>
    </location>
</feature>
<dbReference type="InterPro" id="IPR009000">
    <property type="entry name" value="Transl_B-barrel_sf"/>
</dbReference>
<dbReference type="GO" id="GO:0043022">
    <property type="term" value="F:ribosome binding"/>
    <property type="evidence" value="ECO:0007669"/>
    <property type="project" value="InterPro"/>
</dbReference>
<dbReference type="Pfam" id="PF01782">
    <property type="entry name" value="RimM"/>
    <property type="match status" value="1"/>
</dbReference>
<accession>A0A200PV53</accession>
<dbReference type="AlphaFoldDB" id="A0A200PV53"/>
<dbReference type="Proteomes" id="UP000195402">
    <property type="component" value="Unassembled WGS sequence"/>
</dbReference>
<evidence type="ECO:0000259" key="2">
    <source>
        <dbReference type="Pfam" id="PF01782"/>
    </source>
</evidence>
<dbReference type="InterPro" id="IPR011961">
    <property type="entry name" value="RimM"/>
</dbReference>
<dbReference type="OrthoDB" id="532420at2759"/>
<feature type="compositionally biased region" description="Low complexity" evidence="1">
    <location>
        <begin position="9"/>
        <end position="19"/>
    </location>
</feature>
<dbReference type="GO" id="GO:0005840">
    <property type="term" value="C:ribosome"/>
    <property type="evidence" value="ECO:0007669"/>
    <property type="project" value="InterPro"/>
</dbReference>
<dbReference type="Gene3D" id="2.30.30.240">
    <property type="entry name" value="PRC-barrel domain"/>
    <property type="match status" value="1"/>
</dbReference>
<dbReference type="InterPro" id="IPR002676">
    <property type="entry name" value="RimM_N"/>
</dbReference>
<evidence type="ECO:0000256" key="1">
    <source>
        <dbReference type="SAM" id="MobiDB-lite"/>
    </source>
</evidence>
<dbReference type="OMA" id="RREMHIT"/>